<dbReference type="EMBL" id="LXQD01000109">
    <property type="protein sequence ID" value="RCJ37865.1"/>
    <property type="molecule type" value="Genomic_DNA"/>
</dbReference>
<keyword evidence="7" id="KW-1185">Reference proteome</keyword>
<accession>A0A367RN09</accession>
<evidence type="ECO:0000259" key="5">
    <source>
        <dbReference type="PROSITE" id="PS50801"/>
    </source>
</evidence>
<keyword evidence="4" id="KW-0812">Transmembrane</keyword>
<keyword evidence="4" id="KW-0472">Membrane</keyword>
<dbReference type="InterPro" id="IPR002645">
    <property type="entry name" value="STAS_dom"/>
</dbReference>
<dbReference type="SUPFAM" id="SSF52091">
    <property type="entry name" value="SpoIIaa-like"/>
    <property type="match status" value="1"/>
</dbReference>
<dbReference type="GO" id="GO:0043856">
    <property type="term" value="F:anti-sigma factor antagonist activity"/>
    <property type="evidence" value="ECO:0007669"/>
    <property type="project" value="InterPro"/>
</dbReference>
<comment type="caution">
    <text evidence="6">The sequence shown here is derived from an EMBL/GenBank/DDBJ whole genome shotgun (WGS) entry which is preliminary data.</text>
</comment>
<dbReference type="Pfam" id="PF01740">
    <property type="entry name" value="STAS"/>
    <property type="match status" value="1"/>
</dbReference>
<gene>
    <name evidence="6" type="ORF">A6770_13810</name>
</gene>
<feature type="domain" description="STAS" evidence="5">
    <location>
        <begin position="18"/>
        <end position="112"/>
    </location>
</feature>
<name>A0A367RN09_9NOSO</name>
<comment type="similarity">
    <text evidence="1">Belongs to the bacterial sugar transferase family.</text>
</comment>
<evidence type="ECO:0000313" key="6">
    <source>
        <dbReference type="EMBL" id="RCJ37865.1"/>
    </source>
</evidence>
<dbReference type="InterPro" id="IPR003362">
    <property type="entry name" value="Bact_transf"/>
</dbReference>
<evidence type="ECO:0000256" key="1">
    <source>
        <dbReference type="ARBA" id="ARBA00006464"/>
    </source>
</evidence>
<evidence type="ECO:0000256" key="3">
    <source>
        <dbReference type="RuleBase" id="RU003749"/>
    </source>
</evidence>
<evidence type="ECO:0000313" key="7">
    <source>
        <dbReference type="Proteomes" id="UP000252107"/>
    </source>
</evidence>
<evidence type="ECO:0000256" key="4">
    <source>
        <dbReference type="SAM" id="Phobius"/>
    </source>
</evidence>
<keyword evidence="4" id="KW-1133">Transmembrane helix</keyword>
<dbReference type="PROSITE" id="PS50801">
    <property type="entry name" value="STAS"/>
    <property type="match status" value="1"/>
</dbReference>
<proteinExistence type="inferred from homology"/>
<dbReference type="InterPro" id="IPR003658">
    <property type="entry name" value="Anti-sigma_ant"/>
</dbReference>
<dbReference type="PANTHER" id="PTHR30576:SF10">
    <property type="entry name" value="SLL5057 PROTEIN"/>
    <property type="match status" value="1"/>
</dbReference>
<dbReference type="CDD" id="cd07043">
    <property type="entry name" value="STAS_anti-anti-sigma_factors"/>
    <property type="match status" value="1"/>
</dbReference>
<comment type="similarity">
    <text evidence="2 3">Belongs to the anti-sigma-factor antagonist family.</text>
</comment>
<dbReference type="GO" id="GO:0016780">
    <property type="term" value="F:phosphotransferase activity, for other substituted phosphate groups"/>
    <property type="evidence" value="ECO:0007669"/>
    <property type="project" value="TreeGrafter"/>
</dbReference>
<reference evidence="6" key="1">
    <citation type="submission" date="2016-04" db="EMBL/GenBank/DDBJ databases">
        <authorList>
            <person name="Tabuchi Yagui T.R."/>
        </authorList>
    </citation>
    <scope>NUCLEOTIDE SEQUENCE [LARGE SCALE GENOMIC DNA]</scope>
    <source>
        <strain evidence="6">NIES-26</strain>
    </source>
</reference>
<dbReference type="InterPro" id="IPR036513">
    <property type="entry name" value="STAS_dom_sf"/>
</dbReference>
<dbReference type="Proteomes" id="UP000252107">
    <property type="component" value="Unassembled WGS sequence"/>
</dbReference>
<sequence length="351" mass="39585">MHMATKVQSFMTSQSTEADFPITSLNEMAIVQVPARLSVLEAVGFKQTCQDLTQANSHPQKIILDFHQTTFMDSSGLGALVSNFKTTQEKGIALILRNVTPQVMAVLNLTGLDKVFPIESISETPLIEAENLIPGPKSTSRKVEQLPTTHPSVASWMKRFIDIVGALVGLAIVGVLFIPIVVAIQIDDPGPIFFAQIRCGWLGRRFKIWKFRSMCVDAEAKKSLVKNQVEGAFFKNENDPRITRVGRFLRRTSLDELPQFWNVLKGDMSLVGTRPPTPDEVERYEVPEWQRLDVKPGMTGEWQVNGRSKVRSFEDVIRLDLLYQQNWSLLYDLKLIFKTVAILFNRNSGAY</sequence>
<protein>
    <recommendedName>
        <fullName evidence="3">Anti-sigma factor antagonist</fullName>
    </recommendedName>
</protein>
<organism evidence="6 7">
    <name type="scientific">Nostoc minutum NIES-26</name>
    <dbReference type="NCBI Taxonomy" id="1844469"/>
    <lineage>
        <taxon>Bacteria</taxon>
        <taxon>Bacillati</taxon>
        <taxon>Cyanobacteriota</taxon>
        <taxon>Cyanophyceae</taxon>
        <taxon>Nostocales</taxon>
        <taxon>Nostocaceae</taxon>
        <taxon>Nostoc</taxon>
    </lineage>
</organism>
<dbReference type="Gene3D" id="3.30.750.24">
    <property type="entry name" value="STAS domain"/>
    <property type="match status" value="1"/>
</dbReference>
<dbReference type="Pfam" id="PF02397">
    <property type="entry name" value="Bac_transf"/>
    <property type="match status" value="1"/>
</dbReference>
<evidence type="ECO:0000256" key="2">
    <source>
        <dbReference type="ARBA" id="ARBA00009013"/>
    </source>
</evidence>
<feature type="transmembrane region" description="Helical" evidence="4">
    <location>
        <begin position="160"/>
        <end position="184"/>
    </location>
</feature>
<dbReference type="PANTHER" id="PTHR30576">
    <property type="entry name" value="COLANIC BIOSYNTHESIS UDP-GLUCOSE LIPID CARRIER TRANSFERASE"/>
    <property type="match status" value="1"/>
</dbReference>
<dbReference type="AlphaFoldDB" id="A0A367RN09"/>
<dbReference type="NCBIfam" id="TIGR00377">
    <property type="entry name" value="ant_ant_sig"/>
    <property type="match status" value="1"/>
</dbReference>